<comment type="caution">
    <text evidence="1">The sequence shown here is derived from an EMBL/GenBank/DDBJ whole genome shotgun (WGS) entry which is preliminary data.</text>
</comment>
<evidence type="ECO:0000313" key="2">
    <source>
        <dbReference type="Proteomes" id="UP001597131"/>
    </source>
</evidence>
<dbReference type="RefSeq" id="WP_380742374.1">
    <property type="nucleotide sequence ID" value="NZ_JBHTLI010000001.1"/>
</dbReference>
<protein>
    <submittedName>
        <fullName evidence="1">Uncharacterized protein</fullName>
    </submittedName>
</protein>
<proteinExistence type="predicted"/>
<evidence type="ECO:0000313" key="1">
    <source>
        <dbReference type="EMBL" id="MFD1094492.1"/>
    </source>
</evidence>
<dbReference type="EMBL" id="JBHTLI010000001">
    <property type="protein sequence ID" value="MFD1094492.1"/>
    <property type="molecule type" value="Genomic_DNA"/>
</dbReference>
<sequence>MNYNDLLEAEIQLKQRWSCKYQWFRKQNDFWDRQSSFIYSVTTWDELNERIALQVATEGVNEKEFFQYCINRWYNFRSAKAVENIFTSVENVKAWKNPKSRTIDFSLHGINFDLKTSVFPAAFSPGFEFSRNYPEKLIEWLYKNQSSQGRKHFENRLFLIVYDKNGEHWKLKAEISWLKQIIEKYVTTFEASSLKSFCFQPGKQTLSDIIWAIK</sequence>
<reference evidence="2" key="1">
    <citation type="journal article" date="2019" name="Int. J. Syst. Evol. Microbiol.">
        <title>The Global Catalogue of Microorganisms (GCM) 10K type strain sequencing project: providing services to taxonomists for standard genome sequencing and annotation.</title>
        <authorList>
            <consortium name="The Broad Institute Genomics Platform"/>
            <consortium name="The Broad Institute Genome Sequencing Center for Infectious Disease"/>
            <person name="Wu L."/>
            <person name="Ma J."/>
        </authorList>
    </citation>
    <scope>NUCLEOTIDE SEQUENCE [LARGE SCALE GENOMIC DNA]</scope>
    <source>
        <strain evidence="2">CCUG 64793</strain>
    </source>
</reference>
<name>A0ABW3NMQ1_9FLAO</name>
<organism evidence="1 2">
    <name type="scientific">Salegentibacter chungangensis</name>
    <dbReference type="NCBI Taxonomy" id="1335724"/>
    <lineage>
        <taxon>Bacteria</taxon>
        <taxon>Pseudomonadati</taxon>
        <taxon>Bacteroidota</taxon>
        <taxon>Flavobacteriia</taxon>
        <taxon>Flavobacteriales</taxon>
        <taxon>Flavobacteriaceae</taxon>
        <taxon>Salegentibacter</taxon>
    </lineage>
</organism>
<dbReference type="Proteomes" id="UP001597131">
    <property type="component" value="Unassembled WGS sequence"/>
</dbReference>
<accession>A0ABW3NMQ1</accession>
<gene>
    <name evidence="1" type="ORF">ACFQ3Q_01910</name>
</gene>
<keyword evidence="2" id="KW-1185">Reference proteome</keyword>